<gene>
    <name evidence="2" type="ORF">TRAPUB_11062</name>
</gene>
<protein>
    <submittedName>
        <fullName evidence="2">Uncharacterized protein</fullName>
    </submittedName>
</protein>
<reference evidence="2 3" key="1">
    <citation type="submission" date="2016-10" db="EMBL/GenBank/DDBJ databases">
        <title>Genome sequence of the basidiomycete white-rot fungus Trametes pubescens.</title>
        <authorList>
            <person name="Makela M.R."/>
            <person name="Granchi Z."/>
            <person name="Peng M."/>
            <person name="De Vries R.P."/>
            <person name="Grigoriev I."/>
            <person name="Riley R."/>
            <person name="Hilden K."/>
        </authorList>
    </citation>
    <scope>NUCLEOTIDE SEQUENCE [LARGE SCALE GENOMIC DNA]</scope>
    <source>
        <strain evidence="2 3">FBCC735</strain>
    </source>
</reference>
<dbReference type="OMA" id="DGHEGME"/>
<accession>A0A1M2VXU4</accession>
<evidence type="ECO:0000313" key="2">
    <source>
        <dbReference type="EMBL" id="OJT12393.1"/>
    </source>
</evidence>
<organism evidence="2 3">
    <name type="scientific">Trametes pubescens</name>
    <name type="common">White-rot fungus</name>
    <dbReference type="NCBI Taxonomy" id="154538"/>
    <lineage>
        <taxon>Eukaryota</taxon>
        <taxon>Fungi</taxon>
        <taxon>Dikarya</taxon>
        <taxon>Basidiomycota</taxon>
        <taxon>Agaricomycotina</taxon>
        <taxon>Agaricomycetes</taxon>
        <taxon>Polyporales</taxon>
        <taxon>Polyporaceae</taxon>
        <taxon>Trametes</taxon>
    </lineage>
</organism>
<sequence length="252" mass="28098">MSWSGKAVWPDCEGGRSVPVDHDVMNQTGEADESTLARDLWPENKGRLLSDNGDALNLPKSRRLPREYDALCAWMCVDPCGVDTPATAWVQPEPGQEDERTEVTIRLQGFVENISFGMLGTWNGTPQGAPKAMQTLTLVSGGCSDAFSPQVEAVDNVLELMQKFLAREVVNSNGGGKIDIKRRVFHKVRPTEPPMRGYPVPFAEDPVGRARKIDHMWSIRHRIDAGSQDSSGRIRRENPVVIRTDFREAREE</sequence>
<feature type="region of interest" description="Disordered" evidence="1">
    <location>
        <begin position="1"/>
        <end position="23"/>
    </location>
</feature>
<dbReference type="EMBL" id="MNAD01000490">
    <property type="protein sequence ID" value="OJT12393.1"/>
    <property type="molecule type" value="Genomic_DNA"/>
</dbReference>
<dbReference type="AlphaFoldDB" id="A0A1M2VXU4"/>
<evidence type="ECO:0000256" key="1">
    <source>
        <dbReference type="SAM" id="MobiDB-lite"/>
    </source>
</evidence>
<proteinExistence type="predicted"/>
<dbReference type="Proteomes" id="UP000184267">
    <property type="component" value="Unassembled WGS sequence"/>
</dbReference>
<name>A0A1M2VXU4_TRAPU</name>
<evidence type="ECO:0000313" key="3">
    <source>
        <dbReference type="Proteomes" id="UP000184267"/>
    </source>
</evidence>
<dbReference type="OrthoDB" id="3270129at2759"/>
<comment type="caution">
    <text evidence="2">The sequence shown here is derived from an EMBL/GenBank/DDBJ whole genome shotgun (WGS) entry which is preliminary data.</text>
</comment>
<keyword evidence="3" id="KW-1185">Reference proteome</keyword>